<comment type="caution">
    <text evidence="1">The sequence shown here is derived from an EMBL/GenBank/DDBJ whole genome shotgun (WGS) entry which is preliminary data.</text>
</comment>
<organism evidence="1 2">
    <name type="scientific">Mycobacterium malmoense</name>
    <dbReference type="NCBI Taxonomy" id="1780"/>
    <lineage>
        <taxon>Bacteria</taxon>
        <taxon>Bacillati</taxon>
        <taxon>Actinomycetota</taxon>
        <taxon>Actinomycetes</taxon>
        <taxon>Mycobacteriales</taxon>
        <taxon>Mycobacteriaceae</taxon>
        <taxon>Mycobacterium</taxon>
    </lineage>
</organism>
<name>A0ABX3SQN2_MYCMA</name>
<keyword evidence="2" id="KW-1185">Reference proteome</keyword>
<dbReference type="InterPro" id="IPR036188">
    <property type="entry name" value="FAD/NAD-bd_sf"/>
</dbReference>
<evidence type="ECO:0000313" key="2">
    <source>
        <dbReference type="Proteomes" id="UP000243140"/>
    </source>
</evidence>
<dbReference type="PANTHER" id="PTHR46865:SF2">
    <property type="entry name" value="MONOOXYGENASE"/>
    <property type="match status" value="1"/>
</dbReference>
<dbReference type="Gene3D" id="3.30.9.10">
    <property type="entry name" value="D-Amino Acid Oxidase, subunit A, domain 2"/>
    <property type="match status" value="1"/>
</dbReference>
<dbReference type="EMBL" id="MVHV01000012">
    <property type="protein sequence ID" value="ORA81693.1"/>
    <property type="molecule type" value="Genomic_DNA"/>
</dbReference>
<gene>
    <name evidence="1" type="ORF">BST29_13325</name>
</gene>
<sequence length="155" mass="17270">MTSPVKRASRAGKSRNPRLVAAAREADDFYFDAFAQVHLDTWSSGRVTLIGDAGYCASPLSGMGTSLALVGAYVLAGELDRYHTVMRPYVDRCQNLPNGIDGYVPKSAFDVRLMILVMKYMQRWPFRGLAERKWFTTADAVDLPNYPPCSKARRA</sequence>
<evidence type="ECO:0000313" key="1">
    <source>
        <dbReference type="EMBL" id="ORA81693.1"/>
    </source>
</evidence>
<dbReference type="PANTHER" id="PTHR46865">
    <property type="entry name" value="OXIDOREDUCTASE-RELATED"/>
    <property type="match status" value="1"/>
</dbReference>
<dbReference type="SUPFAM" id="SSF51905">
    <property type="entry name" value="FAD/NAD(P)-binding domain"/>
    <property type="match status" value="1"/>
</dbReference>
<reference evidence="1 2" key="1">
    <citation type="submission" date="2017-02" db="EMBL/GenBank/DDBJ databases">
        <title>The new phylogeny of genus Mycobacterium.</title>
        <authorList>
            <person name="Tortoli E."/>
            <person name="Trovato A."/>
            <person name="Cirillo D.M."/>
        </authorList>
    </citation>
    <scope>NUCLEOTIDE SEQUENCE [LARGE SCALE GENOMIC DNA]</scope>
    <source>
        <strain evidence="1 2">IP1130001</strain>
    </source>
</reference>
<evidence type="ECO:0008006" key="3">
    <source>
        <dbReference type="Google" id="ProtNLM"/>
    </source>
</evidence>
<dbReference type="InterPro" id="IPR051704">
    <property type="entry name" value="FAD_aromatic-hydroxylase"/>
</dbReference>
<proteinExistence type="predicted"/>
<accession>A0ABX3SQN2</accession>
<protein>
    <recommendedName>
        <fullName evidence="3">FAD-binding domain-containing protein</fullName>
    </recommendedName>
</protein>
<dbReference type="Proteomes" id="UP000243140">
    <property type="component" value="Unassembled WGS sequence"/>
</dbReference>
<dbReference type="Gene3D" id="3.50.50.60">
    <property type="entry name" value="FAD/NAD(P)-binding domain"/>
    <property type="match status" value="1"/>
</dbReference>